<gene>
    <name evidence="11" type="ORF">LY01_01865</name>
</gene>
<accession>A0A2S6ILK5</accession>
<dbReference type="PROSITE" id="PS51012">
    <property type="entry name" value="ABC_TM2"/>
    <property type="match status" value="1"/>
</dbReference>
<dbReference type="PANTHER" id="PTHR30413">
    <property type="entry name" value="INNER MEMBRANE TRANSPORT PERMEASE"/>
    <property type="match status" value="1"/>
</dbReference>
<keyword evidence="6 9" id="KW-0812">Transmembrane</keyword>
<evidence type="ECO:0000259" key="10">
    <source>
        <dbReference type="PROSITE" id="PS51012"/>
    </source>
</evidence>
<evidence type="ECO:0000256" key="6">
    <source>
        <dbReference type="ARBA" id="ARBA00022692"/>
    </source>
</evidence>
<evidence type="ECO:0000256" key="4">
    <source>
        <dbReference type="ARBA" id="ARBA00022475"/>
    </source>
</evidence>
<protein>
    <recommendedName>
        <fullName evidence="9">Transport permease protein</fullName>
    </recommendedName>
</protein>
<evidence type="ECO:0000256" key="8">
    <source>
        <dbReference type="ARBA" id="ARBA00023136"/>
    </source>
</evidence>
<feature type="transmembrane region" description="Helical" evidence="9">
    <location>
        <begin position="196"/>
        <end position="215"/>
    </location>
</feature>
<dbReference type="InterPro" id="IPR047817">
    <property type="entry name" value="ABC2_TM_bact-type"/>
</dbReference>
<dbReference type="GO" id="GO:0015920">
    <property type="term" value="P:lipopolysaccharide transport"/>
    <property type="evidence" value="ECO:0007669"/>
    <property type="project" value="TreeGrafter"/>
</dbReference>
<keyword evidence="5" id="KW-0997">Cell inner membrane</keyword>
<dbReference type="OrthoDB" id="9786910at2"/>
<dbReference type="InterPro" id="IPR013525">
    <property type="entry name" value="ABC2_TM"/>
</dbReference>
<feature type="transmembrane region" description="Helical" evidence="9">
    <location>
        <begin position="51"/>
        <end position="72"/>
    </location>
</feature>
<evidence type="ECO:0000256" key="9">
    <source>
        <dbReference type="RuleBase" id="RU361157"/>
    </source>
</evidence>
<evidence type="ECO:0000256" key="3">
    <source>
        <dbReference type="ARBA" id="ARBA00022448"/>
    </source>
</evidence>
<dbReference type="RefSeq" id="WP_104515540.1">
    <property type="nucleotide sequence ID" value="NZ_MQVW01000024.1"/>
</dbReference>
<keyword evidence="12" id="KW-1185">Reference proteome</keyword>
<keyword evidence="4 9" id="KW-1003">Cell membrane</keyword>
<reference evidence="11 12" key="1">
    <citation type="submission" date="2018-02" db="EMBL/GenBank/DDBJ databases">
        <title>Genomic Encyclopedia of Archaeal and Bacterial Type Strains, Phase II (KMG-II): from individual species to whole genera.</title>
        <authorList>
            <person name="Goeker M."/>
        </authorList>
    </citation>
    <scope>NUCLEOTIDE SEQUENCE [LARGE SCALE GENOMIC DNA]</scope>
    <source>
        <strain evidence="11 12">DSM 16809</strain>
    </source>
</reference>
<evidence type="ECO:0000313" key="11">
    <source>
        <dbReference type="EMBL" id="PPK95112.1"/>
    </source>
</evidence>
<dbReference type="AlphaFoldDB" id="A0A2S6ILK5"/>
<feature type="transmembrane region" description="Helical" evidence="9">
    <location>
        <begin position="161"/>
        <end position="184"/>
    </location>
</feature>
<feature type="domain" description="ABC transmembrane type-2" evidence="10">
    <location>
        <begin position="48"/>
        <end position="277"/>
    </location>
</feature>
<proteinExistence type="inferred from homology"/>
<evidence type="ECO:0000256" key="7">
    <source>
        <dbReference type="ARBA" id="ARBA00022989"/>
    </source>
</evidence>
<feature type="transmembrane region" description="Helical" evidence="9">
    <location>
        <begin position="128"/>
        <end position="149"/>
    </location>
</feature>
<comment type="subcellular location">
    <subcellularLocation>
        <location evidence="1">Cell inner membrane</location>
        <topology evidence="1">Multi-pass membrane protein</topology>
    </subcellularLocation>
    <subcellularLocation>
        <location evidence="9">Cell membrane</location>
        <topology evidence="9">Multi-pass membrane protein</topology>
    </subcellularLocation>
</comment>
<organism evidence="11 12">
    <name type="scientific">Nonlabens xylanidelens</name>
    <dbReference type="NCBI Taxonomy" id="191564"/>
    <lineage>
        <taxon>Bacteria</taxon>
        <taxon>Pseudomonadati</taxon>
        <taxon>Bacteroidota</taxon>
        <taxon>Flavobacteriia</taxon>
        <taxon>Flavobacteriales</taxon>
        <taxon>Flavobacteriaceae</taxon>
        <taxon>Nonlabens</taxon>
    </lineage>
</organism>
<name>A0A2S6ILK5_9FLAO</name>
<dbReference type="PANTHER" id="PTHR30413:SF8">
    <property type="entry name" value="TRANSPORT PERMEASE PROTEIN"/>
    <property type="match status" value="1"/>
</dbReference>
<evidence type="ECO:0000256" key="5">
    <source>
        <dbReference type="ARBA" id="ARBA00022519"/>
    </source>
</evidence>
<dbReference type="GO" id="GO:0140359">
    <property type="term" value="F:ABC-type transporter activity"/>
    <property type="evidence" value="ECO:0007669"/>
    <property type="project" value="InterPro"/>
</dbReference>
<comment type="caution">
    <text evidence="11">The sequence shown here is derived from an EMBL/GenBank/DDBJ whole genome shotgun (WGS) entry which is preliminary data.</text>
</comment>
<evidence type="ECO:0000313" key="12">
    <source>
        <dbReference type="Proteomes" id="UP000239002"/>
    </source>
</evidence>
<sequence>MSDKDWLYEIKPKGKLIDLNLKEIWRYRDLLVLFVKRDIVTVYKQTVLGPLWFLIQPLFTSVVFTLVFNTFADIKTGGVPPFLFNLAGITLWNYFKECLTSSSSTFTANASLFGKVYFPRFIVPASKVLSGLFKYGIQLLIFVIFYLYFVFVKDIDILPSIYVWLFPLAILNMALLGLGIGMILSSMTTKYRDLTILVSFGINLLMYLSAVMYPLSEAKIKSPDWAWIIEANPLAQVIELYRNLLLGTGDISFSGLGISSCIAIIAFLVGLVIFNRTEKTFIDTV</sequence>
<comment type="similarity">
    <text evidence="2 9">Belongs to the ABC-2 integral membrane protein family.</text>
</comment>
<evidence type="ECO:0000256" key="2">
    <source>
        <dbReference type="ARBA" id="ARBA00007783"/>
    </source>
</evidence>
<dbReference type="Pfam" id="PF01061">
    <property type="entry name" value="ABC2_membrane"/>
    <property type="match status" value="1"/>
</dbReference>
<feature type="transmembrane region" description="Helical" evidence="9">
    <location>
        <begin position="78"/>
        <end position="95"/>
    </location>
</feature>
<keyword evidence="7 9" id="KW-1133">Transmembrane helix</keyword>
<evidence type="ECO:0000256" key="1">
    <source>
        <dbReference type="ARBA" id="ARBA00004429"/>
    </source>
</evidence>
<keyword evidence="3 9" id="KW-0813">Transport</keyword>
<dbReference type="GO" id="GO:0005886">
    <property type="term" value="C:plasma membrane"/>
    <property type="evidence" value="ECO:0007669"/>
    <property type="project" value="UniProtKB-SubCell"/>
</dbReference>
<feature type="transmembrane region" description="Helical" evidence="9">
    <location>
        <begin position="251"/>
        <end position="274"/>
    </location>
</feature>
<keyword evidence="8 9" id="KW-0472">Membrane</keyword>
<dbReference type="Proteomes" id="UP000239002">
    <property type="component" value="Unassembled WGS sequence"/>
</dbReference>
<dbReference type="EMBL" id="PTJE01000003">
    <property type="protein sequence ID" value="PPK95112.1"/>
    <property type="molecule type" value="Genomic_DNA"/>
</dbReference>